<dbReference type="AlphaFoldDB" id="A0A5C6MYT6"/>
<reference evidence="2 3" key="1">
    <citation type="submission" date="2019-04" db="EMBL/GenBank/DDBJ databases">
        <title>Chromosome genome assembly for Takifugu flavidus.</title>
        <authorList>
            <person name="Xiao S."/>
        </authorList>
    </citation>
    <scope>NUCLEOTIDE SEQUENCE [LARGE SCALE GENOMIC DNA]</scope>
    <source>
        <strain evidence="2">HTHZ2018</strain>
        <tissue evidence="2">Muscle</tissue>
    </source>
</reference>
<keyword evidence="3" id="KW-1185">Reference proteome</keyword>
<organism evidence="2 3">
    <name type="scientific">Takifugu flavidus</name>
    <name type="common">sansaifugu</name>
    <dbReference type="NCBI Taxonomy" id="433684"/>
    <lineage>
        <taxon>Eukaryota</taxon>
        <taxon>Metazoa</taxon>
        <taxon>Chordata</taxon>
        <taxon>Craniata</taxon>
        <taxon>Vertebrata</taxon>
        <taxon>Euteleostomi</taxon>
        <taxon>Actinopterygii</taxon>
        <taxon>Neopterygii</taxon>
        <taxon>Teleostei</taxon>
        <taxon>Neoteleostei</taxon>
        <taxon>Acanthomorphata</taxon>
        <taxon>Eupercaria</taxon>
        <taxon>Tetraodontiformes</taxon>
        <taxon>Tetradontoidea</taxon>
        <taxon>Tetraodontidae</taxon>
        <taxon>Takifugu</taxon>
    </lineage>
</organism>
<proteinExistence type="predicted"/>
<evidence type="ECO:0008006" key="4">
    <source>
        <dbReference type="Google" id="ProtNLM"/>
    </source>
</evidence>
<evidence type="ECO:0000313" key="3">
    <source>
        <dbReference type="Proteomes" id="UP000324091"/>
    </source>
</evidence>
<dbReference type="Proteomes" id="UP000324091">
    <property type="component" value="Chromosome 6"/>
</dbReference>
<keyword evidence="1" id="KW-0732">Signal</keyword>
<dbReference type="Gene3D" id="2.40.128.20">
    <property type="match status" value="1"/>
</dbReference>
<accession>A0A5C6MYT6</accession>
<feature type="chain" id="PRO_5022799031" description="Apolipoprotein M" evidence="1">
    <location>
        <begin position="18"/>
        <end position="119"/>
    </location>
</feature>
<feature type="signal peptide" evidence="1">
    <location>
        <begin position="1"/>
        <end position="17"/>
    </location>
</feature>
<dbReference type="InterPro" id="IPR012674">
    <property type="entry name" value="Calycin"/>
</dbReference>
<protein>
    <recommendedName>
        <fullName evidence="4">Apolipoprotein M</fullName>
    </recommendedName>
</protein>
<name>A0A5C6MYT6_9TELE</name>
<evidence type="ECO:0000313" key="2">
    <source>
        <dbReference type="EMBL" id="TWW59849.1"/>
    </source>
</evidence>
<sequence length="119" mass="13305">MRRAAFLLLTLVPLVTSAAPDGCEHQLTPITISDEDMLGKWLYIGGSSDIPGSRSLAYLMSSVWLNITATSQSNVLRILQTQRMYSHTIVAMVTQNPFTDKQNLVFKSEFITQLLLCRI</sequence>
<comment type="caution">
    <text evidence="2">The sequence shown here is derived from an EMBL/GenBank/DDBJ whole genome shotgun (WGS) entry which is preliminary data.</text>
</comment>
<gene>
    <name evidence="2" type="ORF">D4764_06G0013790</name>
</gene>
<dbReference type="EMBL" id="RHFK02000019">
    <property type="protein sequence ID" value="TWW59849.1"/>
    <property type="molecule type" value="Genomic_DNA"/>
</dbReference>
<evidence type="ECO:0000256" key="1">
    <source>
        <dbReference type="SAM" id="SignalP"/>
    </source>
</evidence>